<organism evidence="1 2">
    <name type="scientific">Candidatus Neomicrothrix subdominans</name>
    <dbReference type="NCBI Taxonomy" id="2954438"/>
    <lineage>
        <taxon>Bacteria</taxon>
        <taxon>Bacillati</taxon>
        <taxon>Actinomycetota</taxon>
        <taxon>Acidimicrobiia</taxon>
        <taxon>Acidimicrobiales</taxon>
        <taxon>Microthrixaceae</taxon>
        <taxon>Candidatus Neomicrothrix</taxon>
    </lineage>
</organism>
<proteinExistence type="predicted"/>
<dbReference type="AlphaFoldDB" id="A0A936TE65"/>
<accession>A0A936TE65</accession>
<gene>
    <name evidence="1" type="ORF">IPN02_07920</name>
</gene>
<dbReference type="Proteomes" id="UP000727993">
    <property type="component" value="Unassembled WGS sequence"/>
</dbReference>
<comment type="caution">
    <text evidence="1">The sequence shown here is derived from an EMBL/GenBank/DDBJ whole genome shotgun (WGS) entry which is preliminary data.</text>
</comment>
<reference evidence="1 2" key="1">
    <citation type="submission" date="2020-10" db="EMBL/GenBank/DDBJ databases">
        <title>Connecting structure to function with the recovery of over 1000 high-quality activated sludge metagenome-assembled genomes encoding full-length rRNA genes using long-read sequencing.</title>
        <authorList>
            <person name="Singleton C.M."/>
            <person name="Petriglieri F."/>
            <person name="Kristensen J.M."/>
            <person name="Kirkegaard R.H."/>
            <person name="Michaelsen T.Y."/>
            <person name="Andersen M.H."/>
            <person name="Karst S.M."/>
            <person name="Dueholm M.S."/>
            <person name="Nielsen P.H."/>
            <person name="Albertsen M."/>
        </authorList>
    </citation>
    <scope>NUCLEOTIDE SEQUENCE [LARGE SCALE GENOMIC DNA]</scope>
    <source>
        <strain evidence="1">Lyne_18-Q3-R50-59_MAXAC.006</strain>
    </source>
</reference>
<evidence type="ECO:0000313" key="2">
    <source>
        <dbReference type="Proteomes" id="UP000727993"/>
    </source>
</evidence>
<dbReference type="EMBL" id="JADJZA010000005">
    <property type="protein sequence ID" value="MBK9296757.1"/>
    <property type="molecule type" value="Genomic_DNA"/>
</dbReference>
<evidence type="ECO:0000313" key="1">
    <source>
        <dbReference type="EMBL" id="MBK9296757.1"/>
    </source>
</evidence>
<sequence length="385" mass="42012">MSTSTLSIPQKQLKQLLTIPRSSRNAVHPNPVIRLSDSGISCSHYTSDGATFVTRSWGNPVSRSKQAVSVTEADLRAVRSRLQGAEPEVWVDGNELCIETIVAKWSIRLLPNEEIPADSPRVRQSHTHVFTATECQLLSGVVDNDPNRPALQWAVADQEHGVWWTTDSYTAVTVTTEHQTHVPVKVDGMAVPRHHLRYHTKRGCSVSFEYSPTTNPESNRQQTGVETRSLDNENQVITTVAECKRKASSLLPTFPTIFNIAEVGRPAKNAEGGAAAVKRADLLAAALGCPAEQIGVTPQPHPSQPHRITLSGIQQIASTPLYSAEVECAPPPTYSLGLSRDRFLALLRHAHTDEVLLGWGASESKGLIFESGQLVAVLMPIRIAQ</sequence>
<name>A0A936TE65_9ACTN</name>
<protein>
    <submittedName>
        <fullName evidence="1">Uncharacterized protein</fullName>
    </submittedName>
</protein>